<dbReference type="AlphaFoldDB" id="A0A5N5EUY7"/>
<name>A0A5N5EUY7_9ACTN</name>
<feature type="region of interest" description="Disordered" evidence="1">
    <location>
        <begin position="14"/>
        <end position="39"/>
    </location>
</feature>
<dbReference type="Proteomes" id="UP000326907">
    <property type="component" value="Unassembled WGS sequence"/>
</dbReference>
<organism evidence="2 3">
    <name type="scientific">Streptomyces arboris</name>
    <dbReference type="NCBI Taxonomy" id="2600619"/>
    <lineage>
        <taxon>Bacteria</taxon>
        <taxon>Bacillati</taxon>
        <taxon>Actinomycetota</taxon>
        <taxon>Actinomycetes</taxon>
        <taxon>Kitasatosporales</taxon>
        <taxon>Streptomycetaceae</taxon>
        <taxon>Streptomyces</taxon>
    </lineage>
</organism>
<dbReference type="EMBL" id="VYUA01000007">
    <property type="protein sequence ID" value="KAB2592580.1"/>
    <property type="molecule type" value="Genomic_DNA"/>
</dbReference>
<dbReference type="RefSeq" id="WP_151510132.1">
    <property type="nucleotide sequence ID" value="NZ_VYUA01000007.1"/>
</dbReference>
<sequence>MRVELNDWIRDSADLPMRAPEDPGQFTDEYRHSSKYGPNQAGHRAIAAAIDPAIFEEETTS</sequence>
<comment type="caution">
    <text evidence="2">The sequence shown here is derived from an EMBL/GenBank/DDBJ whole genome shotgun (WGS) entry which is preliminary data.</text>
</comment>
<evidence type="ECO:0000313" key="2">
    <source>
        <dbReference type="EMBL" id="KAB2592580.1"/>
    </source>
</evidence>
<evidence type="ECO:0000313" key="3">
    <source>
        <dbReference type="Proteomes" id="UP000326907"/>
    </source>
</evidence>
<accession>A0A5N5EUY7</accession>
<protein>
    <submittedName>
        <fullName evidence="2">Uncharacterized protein</fullName>
    </submittedName>
</protein>
<reference evidence="2 3" key="1">
    <citation type="submission" date="2019-09" db="EMBL/GenBank/DDBJ databases">
        <authorList>
            <person name="Liu P."/>
        </authorList>
    </citation>
    <scope>NUCLEOTIDE SEQUENCE [LARGE SCALE GENOMIC DNA]</scope>
    <source>
        <strain evidence="2 3">TRM68085</strain>
    </source>
</reference>
<proteinExistence type="predicted"/>
<gene>
    <name evidence="2" type="ORF">F5983_10905</name>
</gene>
<evidence type="ECO:0000256" key="1">
    <source>
        <dbReference type="SAM" id="MobiDB-lite"/>
    </source>
</evidence>
<keyword evidence="3" id="KW-1185">Reference proteome</keyword>